<feature type="transmembrane region" description="Helical" evidence="1">
    <location>
        <begin position="78"/>
        <end position="96"/>
    </location>
</feature>
<protein>
    <submittedName>
        <fullName evidence="2">Uncharacterized protein</fullName>
    </submittedName>
</protein>
<keyword evidence="1" id="KW-0472">Membrane</keyword>
<reference evidence="3" key="1">
    <citation type="submission" date="2017-02" db="EMBL/GenBank/DDBJ databases">
        <authorList>
            <person name="Varghese N."/>
            <person name="Submissions S."/>
        </authorList>
    </citation>
    <scope>NUCLEOTIDE SEQUENCE [LARGE SCALE GENOMIC DNA]</scope>
    <source>
        <strain evidence="3">ATCC 700200</strain>
    </source>
</reference>
<name>A0A1T4X332_9BACT</name>
<feature type="transmembrane region" description="Helical" evidence="1">
    <location>
        <begin position="45"/>
        <end position="66"/>
    </location>
</feature>
<accession>A0A1T4X332</accession>
<organism evidence="2 3">
    <name type="scientific">Prosthecobacter debontii</name>
    <dbReference type="NCBI Taxonomy" id="48467"/>
    <lineage>
        <taxon>Bacteria</taxon>
        <taxon>Pseudomonadati</taxon>
        <taxon>Verrucomicrobiota</taxon>
        <taxon>Verrucomicrobiia</taxon>
        <taxon>Verrucomicrobiales</taxon>
        <taxon>Verrucomicrobiaceae</taxon>
        <taxon>Prosthecobacter</taxon>
    </lineage>
</organism>
<dbReference type="Proteomes" id="UP000190774">
    <property type="component" value="Unassembled WGS sequence"/>
</dbReference>
<dbReference type="EMBL" id="FUYE01000003">
    <property type="protein sequence ID" value="SKA83966.1"/>
    <property type="molecule type" value="Genomic_DNA"/>
</dbReference>
<keyword evidence="1" id="KW-0812">Transmembrane</keyword>
<gene>
    <name evidence="2" type="ORF">SAMN02745166_00965</name>
</gene>
<keyword evidence="1" id="KW-1133">Transmembrane helix</keyword>
<dbReference type="AlphaFoldDB" id="A0A1T4X332"/>
<keyword evidence="3" id="KW-1185">Reference proteome</keyword>
<evidence type="ECO:0000313" key="3">
    <source>
        <dbReference type="Proteomes" id="UP000190774"/>
    </source>
</evidence>
<evidence type="ECO:0000313" key="2">
    <source>
        <dbReference type="EMBL" id="SKA83966.1"/>
    </source>
</evidence>
<proteinExistence type="predicted"/>
<evidence type="ECO:0000256" key="1">
    <source>
        <dbReference type="SAM" id="Phobius"/>
    </source>
</evidence>
<dbReference type="STRING" id="48467.SAMN02745166_00965"/>
<sequence length="118" mass="12640">MEFNLSFRRLMLLAALLGGFAFLGVFSKPELPQGSPYGTGRVQKAWVYCMLLVTLGAASASVVDHYAGTMEPLNLRPIYILLGVGLMIAGVVWSRSLKQSVEQPLGGVGRPPTQSTNG</sequence>